<evidence type="ECO:0000313" key="3">
    <source>
        <dbReference type="Proteomes" id="UP000314294"/>
    </source>
</evidence>
<evidence type="ECO:0000259" key="1">
    <source>
        <dbReference type="Pfam" id="PF21098"/>
    </source>
</evidence>
<accession>A0A4Z2GG35</accession>
<protein>
    <submittedName>
        <fullName evidence="2">Myotubularin-related protein 7</fullName>
    </submittedName>
</protein>
<dbReference type="AlphaFoldDB" id="A0A4Z2GG35"/>
<sequence length="67" mass="7716">MEHIRLPKVENVRLLDRVSPRRSRVGTLYLTATHTIFVENEAGVRNETWVSISETTGPDIRVEDVVR</sequence>
<keyword evidence="3" id="KW-1185">Reference proteome</keyword>
<dbReference type="Proteomes" id="UP000314294">
    <property type="component" value="Unassembled WGS sequence"/>
</dbReference>
<dbReference type="Pfam" id="PF21098">
    <property type="entry name" value="PH-GRAM_MTMR6-like"/>
    <property type="match status" value="1"/>
</dbReference>
<gene>
    <name evidence="2" type="primary">MTMR7_0</name>
    <name evidence="2" type="ORF">EYF80_037959</name>
</gene>
<reference evidence="2 3" key="1">
    <citation type="submission" date="2019-03" db="EMBL/GenBank/DDBJ databases">
        <title>First draft genome of Liparis tanakae, snailfish: a comprehensive survey of snailfish specific genes.</title>
        <authorList>
            <person name="Kim W."/>
            <person name="Song I."/>
            <person name="Jeong J.-H."/>
            <person name="Kim D."/>
            <person name="Kim S."/>
            <person name="Ryu S."/>
            <person name="Song J.Y."/>
            <person name="Lee S.K."/>
        </authorList>
    </citation>
    <scope>NUCLEOTIDE SEQUENCE [LARGE SCALE GENOMIC DNA]</scope>
    <source>
        <tissue evidence="2">Muscle</tissue>
    </source>
</reference>
<proteinExistence type="predicted"/>
<organism evidence="2 3">
    <name type="scientific">Liparis tanakae</name>
    <name type="common">Tanaka's snailfish</name>
    <dbReference type="NCBI Taxonomy" id="230148"/>
    <lineage>
        <taxon>Eukaryota</taxon>
        <taxon>Metazoa</taxon>
        <taxon>Chordata</taxon>
        <taxon>Craniata</taxon>
        <taxon>Vertebrata</taxon>
        <taxon>Euteleostomi</taxon>
        <taxon>Actinopterygii</taxon>
        <taxon>Neopterygii</taxon>
        <taxon>Teleostei</taxon>
        <taxon>Neoteleostei</taxon>
        <taxon>Acanthomorphata</taxon>
        <taxon>Eupercaria</taxon>
        <taxon>Perciformes</taxon>
        <taxon>Cottioidei</taxon>
        <taxon>Cottales</taxon>
        <taxon>Liparidae</taxon>
        <taxon>Liparis</taxon>
    </lineage>
</organism>
<feature type="domain" description="MTMR6-9 GRAM" evidence="1">
    <location>
        <begin position="8"/>
        <end position="53"/>
    </location>
</feature>
<evidence type="ECO:0000313" key="2">
    <source>
        <dbReference type="EMBL" id="TNN51863.1"/>
    </source>
</evidence>
<comment type="caution">
    <text evidence="2">The sequence shown here is derived from an EMBL/GenBank/DDBJ whole genome shotgun (WGS) entry which is preliminary data.</text>
</comment>
<dbReference type="OrthoDB" id="271628at2759"/>
<dbReference type="EMBL" id="SRLO01000568">
    <property type="protein sequence ID" value="TNN51863.1"/>
    <property type="molecule type" value="Genomic_DNA"/>
</dbReference>
<dbReference type="InterPro" id="IPR048994">
    <property type="entry name" value="PH-GRAM_MTMR6-9"/>
</dbReference>
<dbReference type="InterPro" id="IPR011993">
    <property type="entry name" value="PH-like_dom_sf"/>
</dbReference>
<name>A0A4Z2GG35_9TELE</name>
<dbReference type="Gene3D" id="2.30.29.30">
    <property type="entry name" value="Pleckstrin-homology domain (PH domain)/Phosphotyrosine-binding domain (PTB)"/>
    <property type="match status" value="1"/>
</dbReference>